<proteinExistence type="predicted"/>
<dbReference type="OrthoDB" id="5805083at2759"/>
<gene>
    <name evidence="1" type="ORF">GPUH_LOCUS22981</name>
</gene>
<evidence type="ECO:0000313" key="3">
    <source>
        <dbReference type="WBParaSite" id="GPUH_0002300901-mRNA-1"/>
    </source>
</evidence>
<reference evidence="3" key="1">
    <citation type="submission" date="2016-06" db="UniProtKB">
        <authorList>
            <consortium name="WormBaseParasite"/>
        </authorList>
    </citation>
    <scope>IDENTIFICATION</scope>
</reference>
<reference evidence="1 2" key="2">
    <citation type="submission" date="2018-11" db="EMBL/GenBank/DDBJ databases">
        <authorList>
            <consortium name="Pathogen Informatics"/>
        </authorList>
    </citation>
    <scope>NUCLEOTIDE SEQUENCE [LARGE SCALE GENOMIC DNA]</scope>
</reference>
<accession>A0A183EPU0</accession>
<sequence>MEARLLHEKEHRSAPDLQCCYICGTTRWWFQAPAEDLPYIDHSYIHAFQLFALCRECGLCVPDRIKNPHFLQHFQKRHMQCTVEHKWRCLICDTIFLSGDAERHAVERHLVVGVKTNRKSTYCLKISEVLMRAFLGYPIPDDAKI</sequence>
<evidence type="ECO:0000313" key="1">
    <source>
        <dbReference type="EMBL" id="VDN40810.1"/>
    </source>
</evidence>
<dbReference type="Proteomes" id="UP000271098">
    <property type="component" value="Unassembled WGS sequence"/>
</dbReference>
<protein>
    <submittedName>
        <fullName evidence="3">C2H2-type domain-containing protein</fullName>
    </submittedName>
</protein>
<evidence type="ECO:0000313" key="2">
    <source>
        <dbReference type="Proteomes" id="UP000271098"/>
    </source>
</evidence>
<organism evidence="3">
    <name type="scientific">Gongylonema pulchrum</name>
    <dbReference type="NCBI Taxonomy" id="637853"/>
    <lineage>
        <taxon>Eukaryota</taxon>
        <taxon>Metazoa</taxon>
        <taxon>Ecdysozoa</taxon>
        <taxon>Nematoda</taxon>
        <taxon>Chromadorea</taxon>
        <taxon>Rhabditida</taxon>
        <taxon>Spirurina</taxon>
        <taxon>Spiruromorpha</taxon>
        <taxon>Spiruroidea</taxon>
        <taxon>Gongylonematidae</taxon>
        <taxon>Gongylonema</taxon>
    </lineage>
</organism>
<dbReference type="EMBL" id="UYRT01096481">
    <property type="protein sequence ID" value="VDN40810.1"/>
    <property type="molecule type" value="Genomic_DNA"/>
</dbReference>
<name>A0A183EPU0_9BILA</name>
<dbReference type="AlphaFoldDB" id="A0A183EPU0"/>
<dbReference type="WBParaSite" id="GPUH_0002300901-mRNA-1">
    <property type="protein sequence ID" value="GPUH_0002300901-mRNA-1"/>
    <property type="gene ID" value="GPUH_0002300901"/>
</dbReference>
<keyword evidence="2" id="KW-1185">Reference proteome</keyword>